<evidence type="ECO:0000256" key="7">
    <source>
        <dbReference type="ARBA" id="ARBA00023237"/>
    </source>
</evidence>
<dbReference type="GO" id="GO:0009279">
    <property type="term" value="C:cell outer membrane"/>
    <property type="evidence" value="ECO:0007669"/>
    <property type="project" value="UniProtKB-SubCell"/>
</dbReference>
<dbReference type="InterPro" id="IPR036942">
    <property type="entry name" value="Beta-barrel_TonB_sf"/>
</dbReference>
<keyword evidence="7 8" id="KW-0998">Cell outer membrane</keyword>
<dbReference type="SUPFAM" id="SSF49464">
    <property type="entry name" value="Carboxypeptidase regulatory domain-like"/>
    <property type="match status" value="1"/>
</dbReference>
<dbReference type="EMBL" id="QWDC01000003">
    <property type="protein sequence ID" value="RFZ91103.1"/>
    <property type="molecule type" value="Genomic_DNA"/>
</dbReference>
<keyword evidence="5 9" id="KW-0798">TonB box</keyword>
<keyword evidence="10" id="KW-0732">Signal</keyword>
<dbReference type="InterPro" id="IPR039426">
    <property type="entry name" value="TonB-dep_rcpt-like"/>
</dbReference>
<feature type="domain" description="TonB-dependent receptor plug" evidence="12">
    <location>
        <begin position="113"/>
        <end position="252"/>
    </location>
</feature>
<gene>
    <name evidence="13" type="ORF">D0C36_19365</name>
</gene>
<dbReference type="AlphaFoldDB" id="A0A372NS60"/>
<dbReference type="Gene3D" id="2.40.170.20">
    <property type="entry name" value="TonB-dependent receptor, beta-barrel domain"/>
    <property type="match status" value="1"/>
</dbReference>
<dbReference type="Proteomes" id="UP000264217">
    <property type="component" value="Unassembled WGS sequence"/>
</dbReference>
<reference evidence="13 14" key="1">
    <citation type="submission" date="2018-08" db="EMBL/GenBank/DDBJ databases">
        <title>Mucilaginibacter sp. MYSH2.</title>
        <authorList>
            <person name="Seo T."/>
        </authorList>
    </citation>
    <scope>NUCLEOTIDE SEQUENCE [LARGE SCALE GENOMIC DNA]</scope>
    <source>
        <strain evidence="13 14">MYSH2</strain>
    </source>
</reference>
<evidence type="ECO:0000313" key="13">
    <source>
        <dbReference type="EMBL" id="RFZ91103.1"/>
    </source>
</evidence>
<evidence type="ECO:0000256" key="10">
    <source>
        <dbReference type="SAM" id="SignalP"/>
    </source>
</evidence>
<evidence type="ECO:0000256" key="3">
    <source>
        <dbReference type="ARBA" id="ARBA00022452"/>
    </source>
</evidence>
<keyword evidence="3 8" id="KW-1134">Transmembrane beta strand</keyword>
<feature type="chain" id="PRO_5017034894" evidence="10">
    <location>
        <begin position="19"/>
        <end position="1022"/>
    </location>
</feature>
<evidence type="ECO:0000259" key="12">
    <source>
        <dbReference type="Pfam" id="PF07715"/>
    </source>
</evidence>
<evidence type="ECO:0000256" key="9">
    <source>
        <dbReference type="RuleBase" id="RU003357"/>
    </source>
</evidence>
<evidence type="ECO:0000259" key="11">
    <source>
        <dbReference type="Pfam" id="PF00593"/>
    </source>
</evidence>
<evidence type="ECO:0000256" key="1">
    <source>
        <dbReference type="ARBA" id="ARBA00004571"/>
    </source>
</evidence>
<keyword evidence="2 8" id="KW-0813">Transport</keyword>
<dbReference type="InterPro" id="IPR037066">
    <property type="entry name" value="Plug_dom_sf"/>
</dbReference>
<keyword evidence="6 8" id="KW-0472">Membrane</keyword>
<evidence type="ECO:0000256" key="2">
    <source>
        <dbReference type="ARBA" id="ARBA00022448"/>
    </source>
</evidence>
<evidence type="ECO:0000313" key="14">
    <source>
        <dbReference type="Proteomes" id="UP000264217"/>
    </source>
</evidence>
<protein>
    <submittedName>
        <fullName evidence="13">SusC/RagA family TonB-linked outer membrane protein</fullName>
    </submittedName>
</protein>
<organism evidence="13 14">
    <name type="scientific">Mucilaginibacter conchicola</name>
    <dbReference type="NCBI Taxonomy" id="2303333"/>
    <lineage>
        <taxon>Bacteria</taxon>
        <taxon>Pseudomonadati</taxon>
        <taxon>Bacteroidota</taxon>
        <taxon>Sphingobacteriia</taxon>
        <taxon>Sphingobacteriales</taxon>
        <taxon>Sphingobacteriaceae</taxon>
        <taxon>Mucilaginibacter</taxon>
    </lineage>
</organism>
<dbReference type="OrthoDB" id="9768177at2"/>
<proteinExistence type="inferred from homology"/>
<dbReference type="SUPFAM" id="SSF56935">
    <property type="entry name" value="Porins"/>
    <property type="match status" value="1"/>
</dbReference>
<dbReference type="InterPro" id="IPR023996">
    <property type="entry name" value="TonB-dep_OMP_SusC/RagA"/>
</dbReference>
<dbReference type="Pfam" id="PF00593">
    <property type="entry name" value="TonB_dep_Rec_b-barrel"/>
    <property type="match status" value="1"/>
</dbReference>
<dbReference type="NCBIfam" id="TIGR04056">
    <property type="entry name" value="OMP_RagA_SusC"/>
    <property type="match status" value="1"/>
</dbReference>
<evidence type="ECO:0000256" key="4">
    <source>
        <dbReference type="ARBA" id="ARBA00022692"/>
    </source>
</evidence>
<dbReference type="InterPro" id="IPR008969">
    <property type="entry name" value="CarboxyPept-like_regulatory"/>
</dbReference>
<feature type="signal peptide" evidence="10">
    <location>
        <begin position="1"/>
        <end position="18"/>
    </location>
</feature>
<dbReference type="InterPro" id="IPR023997">
    <property type="entry name" value="TonB-dep_OMP_SusC/RagA_CS"/>
</dbReference>
<comment type="caution">
    <text evidence="13">The sequence shown here is derived from an EMBL/GenBank/DDBJ whole genome shotgun (WGS) entry which is preliminary data.</text>
</comment>
<dbReference type="RefSeq" id="WP_117393306.1">
    <property type="nucleotide sequence ID" value="NZ_QWDC01000003.1"/>
</dbReference>
<dbReference type="NCBIfam" id="TIGR04057">
    <property type="entry name" value="SusC_RagA_signa"/>
    <property type="match status" value="1"/>
</dbReference>
<sequence length="1022" mass="111936">MKYIFIYLLMLAPAFCLGQNITGKVISQNNEPLPGITVSLVGTRLQTATDDKGKFSIALVSGSSQLRFTAADMEAVDLNVTDRKDILVIMKKRTSKLDEIQIVAYGTNTQRYNLGSVTKVSADDIGKQAVSNPLEALQGRVPGLTISSTSGLPGSAFNVQVRGQNTLKASSALISPRDNPLFIIDGVPFAAQNSNINQYNSVSAPGDGGIYNNSYGGMSPFNSLNPQDIESIEVLRDADATAIYGSRGGNGVILITTKKGKAGKTDFNLNLRSGVSFTGKSMPMMNTQQYLAMRREAFANDGLEPNAELYDPGYAPDLTVFDSTRYTDWKKFMLGNTAHNTNASASVSGGNTNTQFRIGGGFNRDTYIFPGDFADNRANFSSNIHHSSTDKRFNIDLTANYSYDKNNSSGSPNVLSAFTLEPNSPELLDNKGNPVFDYKGVILDGSYAGGNPFSYLKRSYSITSTNLSANLLTSYEIVKGLTFRTSLGYNTFSANEYSNTPKVTLSPNLNPVSSARFGVNNLSSWIIEPQLEYRKTSGKHALDILAGTTFQRNSSNRTDVTGSGYINDALLGSISGAATTTASDAFSEYKYNAVFGRVSYRYDSKYLLNINGRRDGSSRFGPDKQFGNFGSVGAGWIFTEESLIKNKIPFLSYGKLRASYGITGSDAIDNYQYLSRWSPARYPYGGNSGYIPVNLYNPQLSWASTKKLEIGLETGFLQDRLLLSAAWFRNRTGNQLVTTQLPDQTGFTSVYENLGAVVQNSGWEILLQASLLRGNGFNWNSTFNLTIPKNKLIAFPDIANSTYSTIYFIGKSVNSVTGFSYAGVNPETGLFQFTGANGQLTSFPEPASLGKLNDYSIIGNTDPKFYGGWLNSFSFKGFQLDVFTEFKKQLGMNYLAQVYSFLPGQEYNLPVSFLERWHTPGQQAEFQRLSSQYNDEYTTASNFLTSSGVYSDASYIRIKTATLSYNLPARVVSRLGLRGLRVYATAQNLFTITNYKGTDPETQNFYGVPPLKSISFGFNLNL</sequence>
<keyword evidence="4 8" id="KW-0812">Transmembrane</keyword>
<dbReference type="InterPro" id="IPR012910">
    <property type="entry name" value="Plug_dom"/>
</dbReference>
<feature type="domain" description="TonB-dependent receptor-like beta-barrel" evidence="11">
    <location>
        <begin position="440"/>
        <end position="989"/>
    </location>
</feature>
<comment type="similarity">
    <text evidence="8 9">Belongs to the TonB-dependent receptor family.</text>
</comment>
<evidence type="ECO:0000256" key="6">
    <source>
        <dbReference type="ARBA" id="ARBA00023136"/>
    </source>
</evidence>
<accession>A0A372NS60</accession>
<evidence type="ECO:0000256" key="5">
    <source>
        <dbReference type="ARBA" id="ARBA00023077"/>
    </source>
</evidence>
<evidence type="ECO:0000256" key="8">
    <source>
        <dbReference type="PROSITE-ProRule" id="PRU01360"/>
    </source>
</evidence>
<dbReference type="PROSITE" id="PS52016">
    <property type="entry name" value="TONB_DEPENDENT_REC_3"/>
    <property type="match status" value="1"/>
</dbReference>
<name>A0A372NS60_9SPHI</name>
<comment type="subcellular location">
    <subcellularLocation>
        <location evidence="1 8">Cell outer membrane</location>
        <topology evidence="1 8">Multi-pass membrane protein</topology>
    </subcellularLocation>
</comment>
<dbReference type="Gene3D" id="2.170.130.10">
    <property type="entry name" value="TonB-dependent receptor, plug domain"/>
    <property type="match status" value="1"/>
</dbReference>
<dbReference type="InterPro" id="IPR000531">
    <property type="entry name" value="Beta-barrel_TonB"/>
</dbReference>
<keyword evidence="14" id="KW-1185">Reference proteome</keyword>
<dbReference type="Pfam" id="PF07715">
    <property type="entry name" value="Plug"/>
    <property type="match status" value="1"/>
</dbReference>
<dbReference type="Gene3D" id="2.60.40.1120">
    <property type="entry name" value="Carboxypeptidase-like, regulatory domain"/>
    <property type="match status" value="1"/>
</dbReference>
<dbReference type="Pfam" id="PF13715">
    <property type="entry name" value="CarbopepD_reg_2"/>
    <property type="match status" value="1"/>
</dbReference>